<dbReference type="GO" id="GO:0016301">
    <property type="term" value="F:kinase activity"/>
    <property type="evidence" value="ECO:0007669"/>
    <property type="project" value="UniProtKB-KW"/>
</dbReference>
<dbReference type="InterPro" id="IPR000644">
    <property type="entry name" value="CBS_dom"/>
</dbReference>
<evidence type="ECO:0000256" key="4">
    <source>
        <dbReference type="PROSITE-ProRule" id="PRU00703"/>
    </source>
</evidence>
<dbReference type="PANTHER" id="PTHR13780:SF35">
    <property type="entry name" value="LD22662P"/>
    <property type="match status" value="1"/>
</dbReference>
<dbReference type="Pfam" id="PF00571">
    <property type="entry name" value="CBS"/>
    <property type="match status" value="3"/>
</dbReference>
<protein>
    <submittedName>
        <fullName evidence="6">5'-AMP-activated protein kinase, regulatory gamma subunit</fullName>
    </submittedName>
</protein>
<accession>A0A061S0Q4</accession>
<dbReference type="Gene3D" id="2.60.40.10">
    <property type="entry name" value="Immunoglobulins"/>
    <property type="match status" value="1"/>
</dbReference>
<feature type="domain" description="CBS" evidence="5">
    <location>
        <begin position="489"/>
        <end position="543"/>
    </location>
</feature>
<organism evidence="6">
    <name type="scientific">Tetraselmis sp. GSL018</name>
    <dbReference type="NCBI Taxonomy" id="582737"/>
    <lineage>
        <taxon>Eukaryota</taxon>
        <taxon>Viridiplantae</taxon>
        <taxon>Chlorophyta</taxon>
        <taxon>core chlorophytes</taxon>
        <taxon>Chlorodendrophyceae</taxon>
        <taxon>Chlorodendrales</taxon>
        <taxon>Chlorodendraceae</taxon>
        <taxon>Tetraselmis</taxon>
    </lineage>
</organism>
<reference evidence="6" key="1">
    <citation type="submission" date="2014-05" db="EMBL/GenBank/DDBJ databases">
        <title>The transcriptome of the halophilic microalga Tetraselmis sp. GSL018 isolated from the Great Salt Lake, Utah.</title>
        <authorList>
            <person name="Jinkerson R.E."/>
            <person name="D'Adamo S."/>
            <person name="Posewitz M.C."/>
        </authorList>
    </citation>
    <scope>NUCLEOTIDE SEQUENCE</scope>
    <source>
        <strain evidence="6">GSL018</strain>
    </source>
</reference>
<name>A0A061S0Q4_9CHLO</name>
<dbReference type="PROSITE" id="PS51371">
    <property type="entry name" value="CBS"/>
    <property type="match status" value="3"/>
</dbReference>
<evidence type="ECO:0000313" key="6">
    <source>
        <dbReference type="EMBL" id="JAC78707.1"/>
    </source>
</evidence>
<dbReference type="EMBL" id="GBEZ01006706">
    <property type="protein sequence ID" value="JAC78707.1"/>
    <property type="molecule type" value="Transcribed_RNA"/>
</dbReference>
<comment type="similarity">
    <text evidence="1">Belongs to the 5'-AMP-activated protein kinase gamma subunit family.</text>
</comment>
<dbReference type="PANTHER" id="PTHR13780">
    <property type="entry name" value="AMP-ACTIVATED PROTEIN KINASE, GAMMA REGULATORY SUBUNIT"/>
    <property type="match status" value="1"/>
</dbReference>
<feature type="non-terminal residue" evidence="6">
    <location>
        <position position="1"/>
    </location>
</feature>
<dbReference type="Pfam" id="PF16561">
    <property type="entry name" value="AMPK1_CBM"/>
    <property type="match status" value="1"/>
</dbReference>
<dbReference type="SUPFAM" id="SSF54631">
    <property type="entry name" value="CBS-domain pair"/>
    <property type="match status" value="2"/>
</dbReference>
<keyword evidence="6" id="KW-0808">Transferase</keyword>
<gene>
    <name evidence="6" type="primary">PRKAG</name>
    <name evidence="6" type="ORF">TSPGSL018_14491</name>
</gene>
<feature type="domain" description="CBS" evidence="5">
    <location>
        <begin position="385"/>
        <end position="443"/>
    </location>
</feature>
<evidence type="ECO:0000256" key="2">
    <source>
        <dbReference type="ARBA" id="ARBA00022737"/>
    </source>
</evidence>
<dbReference type="SUPFAM" id="SSF81296">
    <property type="entry name" value="E set domains"/>
    <property type="match status" value="1"/>
</dbReference>
<evidence type="ECO:0000256" key="3">
    <source>
        <dbReference type="ARBA" id="ARBA00023122"/>
    </source>
</evidence>
<dbReference type="InterPro" id="IPR014756">
    <property type="entry name" value="Ig_E-set"/>
</dbReference>
<sequence length="543" mass="59430">ALSKQSDMSFFVPTRFVWRFGGHQVHLCGSFTRWVETVQMPMVPDAPGVFAVVVHLPPGYHQYKFIVDGEWRHDETQPNMPDPLGNVNNWLFVRRAEPVQTGAPHQQHQAPFMPQEEQVREELQREQAAAQELQSAVPLSEDVDMAEHSVMAPIALQPDEPLQAAMEMTKKKVLEFLSNHTAYELIPESGKVVLLDTELPVRQAFHALHEQGIASAPLWDADSSTIVGMISASDFIHILRHLRNSVSSGGNPLSEDEMDAHTIKNMREEAALIGQAHEDLVYCRPDESLRVVAQTLYEGGHSMAPILSADPKDDPDEIPNLLHIATISGVLACLLRHFRASLSSLPLLSHPLGSLGLGSWLPGCNDSESDGDGSSGRGSSSMEGLKHVGQIHTVEMHTPLTTVLQLLLEKGVSSLPVVDSNGALLDVYSRSDITMLVKGNAYSRLQYEDVTVGQALALASNGLVSGAAPANVMEQGAGTRGGPESAPHIRQRVFMCTRQDSLRIVLERLSVPGVRRLIVVEPETRRIEGIISLSDIAAYLFMP</sequence>
<dbReference type="SMART" id="SM00116">
    <property type="entry name" value="CBS"/>
    <property type="match status" value="4"/>
</dbReference>
<evidence type="ECO:0000259" key="5">
    <source>
        <dbReference type="PROSITE" id="PS51371"/>
    </source>
</evidence>
<dbReference type="InterPro" id="IPR046342">
    <property type="entry name" value="CBS_dom_sf"/>
</dbReference>
<dbReference type="InterPro" id="IPR032640">
    <property type="entry name" value="AMPK1_CBM"/>
</dbReference>
<dbReference type="CDD" id="cd02859">
    <property type="entry name" value="E_set_AMPKbeta_like_N"/>
    <property type="match status" value="1"/>
</dbReference>
<dbReference type="InterPro" id="IPR013783">
    <property type="entry name" value="Ig-like_fold"/>
</dbReference>
<keyword evidence="2" id="KW-0677">Repeat</keyword>
<dbReference type="AlphaFoldDB" id="A0A061S0Q4"/>
<feature type="domain" description="CBS" evidence="5">
    <location>
        <begin position="185"/>
        <end position="246"/>
    </location>
</feature>
<dbReference type="InterPro" id="IPR050511">
    <property type="entry name" value="AMPK_gamma/SDS23_families"/>
</dbReference>
<proteinExistence type="inferred from homology"/>
<keyword evidence="6" id="KW-0418">Kinase</keyword>
<keyword evidence="3 4" id="KW-0129">CBS domain</keyword>
<evidence type="ECO:0000256" key="1">
    <source>
        <dbReference type="ARBA" id="ARBA00006750"/>
    </source>
</evidence>
<dbReference type="Gene3D" id="3.10.580.10">
    <property type="entry name" value="CBS-domain"/>
    <property type="match status" value="2"/>
</dbReference>